<evidence type="ECO:0000313" key="3">
    <source>
        <dbReference type="Proteomes" id="UP000037084"/>
    </source>
</evidence>
<dbReference type="Pfam" id="PF01674">
    <property type="entry name" value="Lipase_2"/>
    <property type="match status" value="1"/>
</dbReference>
<dbReference type="EMBL" id="LGUV01000233">
    <property type="protein sequence ID" value="KOG50096.1"/>
    <property type="molecule type" value="Genomic_DNA"/>
</dbReference>
<evidence type="ECO:0000313" key="2">
    <source>
        <dbReference type="EMBL" id="KOG50096.1"/>
    </source>
</evidence>
<dbReference type="Gene3D" id="3.40.50.1820">
    <property type="entry name" value="alpha/beta hydrolase"/>
    <property type="match status" value="1"/>
</dbReference>
<dbReference type="GO" id="GO:0016042">
    <property type="term" value="P:lipid catabolic process"/>
    <property type="evidence" value="ECO:0007669"/>
    <property type="project" value="InterPro"/>
</dbReference>
<sequence>MHAYLLRLVPAVALALAVCAAPAAARPLAAPHAPAEPDPVVFVHGWNSNGSVWNTFAERLRADGRPADHLYRWTYPTSQSNATTASQLASAVDGVLAATGAAKVDLVTHSMGALPSRYYLKNLGGDSKVDAWVSLAGPNHGTDTAHLCGQASCVEMRPGSAFLNALNAVDETPGSTRYATWWSPCDLVINPDSTVALSGAVNTRTPCLLHSAFLTDAGVYAQVRDHIG</sequence>
<proteinExistence type="predicted"/>
<protein>
    <submittedName>
        <fullName evidence="2">Lipase</fullName>
    </submittedName>
</protein>
<accession>A0A0L8MI75</accession>
<dbReference type="PATRIC" id="fig|1961.12.peg.4125"/>
<dbReference type="GO" id="GO:0016298">
    <property type="term" value="F:lipase activity"/>
    <property type="evidence" value="ECO:0007669"/>
    <property type="project" value="TreeGrafter"/>
</dbReference>
<dbReference type="PANTHER" id="PTHR32015">
    <property type="entry name" value="FASTING INDUCED LIPASE"/>
    <property type="match status" value="1"/>
</dbReference>
<dbReference type="PANTHER" id="PTHR32015:SF1">
    <property type="entry name" value="LIPASE"/>
    <property type="match status" value="1"/>
</dbReference>
<dbReference type="InterPro" id="IPR002918">
    <property type="entry name" value="Lipase_EstA/Esterase_EstB"/>
</dbReference>
<dbReference type="RefSeq" id="WP_030385381.1">
    <property type="nucleotide sequence ID" value="NZ_LGUV01000233.1"/>
</dbReference>
<gene>
    <name evidence="2" type="ORF">ADK75_18110</name>
</gene>
<evidence type="ECO:0000256" key="1">
    <source>
        <dbReference type="SAM" id="SignalP"/>
    </source>
</evidence>
<dbReference type="SUPFAM" id="SSF53474">
    <property type="entry name" value="alpha/beta-Hydrolases"/>
    <property type="match status" value="1"/>
</dbReference>
<dbReference type="AlphaFoldDB" id="A0A0L8MI75"/>
<comment type="caution">
    <text evidence="2">The sequence shown here is derived from an EMBL/GenBank/DDBJ whole genome shotgun (WGS) entry which is preliminary data.</text>
</comment>
<dbReference type="OrthoDB" id="8871309at2"/>
<name>A0A0L8MI75_STRVG</name>
<feature type="chain" id="PRO_5005587248" evidence="1">
    <location>
        <begin position="26"/>
        <end position="228"/>
    </location>
</feature>
<organism evidence="2 3">
    <name type="scientific">Streptomyces virginiae</name>
    <name type="common">Streptomyces cinnamonensis</name>
    <dbReference type="NCBI Taxonomy" id="1961"/>
    <lineage>
        <taxon>Bacteria</taxon>
        <taxon>Bacillati</taxon>
        <taxon>Actinomycetota</taxon>
        <taxon>Actinomycetes</taxon>
        <taxon>Kitasatosporales</taxon>
        <taxon>Streptomycetaceae</taxon>
        <taxon>Streptomyces</taxon>
    </lineage>
</organism>
<keyword evidence="1" id="KW-0732">Signal</keyword>
<dbReference type="InterPro" id="IPR029058">
    <property type="entry name" value="AB_hydrolase_fold"/>
</dbReference>
<dbReference type="Proteomes" id="UP000037084">
    <property type="component" value="Unassembled WGS sequence"/>
</dbReference>
<feature type="signal peptide" evidence="1">
    <location>
        <begin position="1"/>
        <end position="25"/>
    </location>
</feature>
<reference evidence="3" key="1">
    <citation type="submission" date="2015-07" db="EMBL/GenBank/DDBJ databases">
        <authorList>
            <consortium name="Consortium for Microbial Forensics and Genomics (microFORGE)"/>
            <person name="Knight B.M."/>
            <person name="Roberts D.P."/>
            <person name="Lin D."/>
            <person name="Hari K."/>
            <person name="Fletcher J."/>
            <person name="Melcher U."/>
            <person name="Blagden T."/>
            <person name="Winegar R.A."/>
        </authorList>
    </citation>
    <scope>NUCLEOTIDE SEQUENCE [LARGE SCALE GENOMIC DNA]</scope>
    <source>
        <strain evidence="3">NRRL B-1447</strain>
    </source>
</reference>